<dbReference type="Proteomes" id="UP001144256">
    <property type="component" value="Unassembled WGS sequence"/>
</dbReference>
<dbReference type="AlphaFoldDB" id="A0A9W5Y7J1"/>
<dbReference type="InterPro" id="IPR011044">
    <property type="entry name" value="Quino_amine_DH_bsu"/>
</dbReference>
<comment type="caution">
    <text evidence="2">The sequence shown here is derived from an EMBL/GenBank/DDBJ whole genome shotgun (WGS) entry which is preliminary data.</text>
</comment>
<dbReference type="RefSeq" id="WP_281812410.1">
    <property type="nucleotide sequence ID" value="NZ_BRLB01000001.1"/>
</dbReference>
<evidence type="ECO:0000256" key="1">
    <source>
        <dbReference type="SAM" id="MobiDB-lite"/>
    </source>
</evidence>
<accession>A0A9W5Y7J1</accession>
<keyword evidence="3" id="KW-1185">Reference proteome</keyword>
<evidence type="ECO:0000313" key="3">
    <source>
        <dbReference type="Proteomes" id="UP001144256"/>
    </source>
</evidence>
<dbReference type="SUPFAM" id="SSF50969">
    <property type="entry name" value="YVTN repeat-like/Quinoprotein amine dehydrogenase"/>
    <property type="match status" value="1"/>
</dbReference>
<name>A0A9W5Y7J1_9FIRM</name>
<organism evidence="2 3">
    <name type="scientific">Vallitalea longa</name>
    <dbReference type="NCBI Taxonomy" id="2936439"/>
    <lineage>
        <taxon>Bacteria</taxon>
        <taxon>Bacillati</taxon>
        <taxon>Bacillota</taxon>
        <taxon>Clostridia</taxon>
        <taxon>Lachnospirales</taxon>
        <taxon>Vallitaleaceae</taxon>
        <taxon>Vallitalea</taxon>
    </lineage>
</organism>
<dbReference type="SUPFAM" id="SSF50998">
    <property type="entry name" value="Quinoprotein alcohol dehydrogenase-like"/>
    <property type="match status" value="1"/>
</dbReference>
<feature type="region of interest" description="Disordered" evidence="1">
    <location>
        <begin position="31"/>
        <end position="53"/>
    </location>
</feature>
<evidence type="ECO:0000313" key="2">
    <source>
        <dbReference type="EMBL" id="GKX28282.1"/>
    </source>
</evidence>
<protein>
    <submittedName>
        <fullName evidence="2">Uncharacterized protein</fullName>
    </submittedName>
</protein>
<gene>
    <name evidence="2" type="ORF">SH1V18_07620</name>
</gene>
<dbReference type="InterPro" id="IPR011047">
    <property type="entry name" value="Quinoprotein_ADH-like_sf"/>
</dbReference>
<dbReference type="EMBL" id="BRLB01000001">
    <property type="protein sequence ID" value="GKX28282.1"/>
    <property type="molecule type" value="Genomic_DNA"/>
</dbReference>
<proteinExistence type="predicted"/>
<dbReference type="PROSITE" id="PS51257">
    <property type="entry name" value="PROKAR_LIPOPROTEIN"/>
    <property type="match status" value="1"/>
</dbReference>
<reference evidence="2" key="1">
    <citation type="submission" date="2022-06" db="EMBL/GenBank/DDBJ databases">
        <title>Vallitalea longa sp. nov., an anaerobic bacterium isolated from marine sediment.</title>
        <authorList>
            <person name="Hirano S."/>
            <person name="Terahara T."/>
            <person name="Mori K."/>
            <person name="Hamada M."/>
            <person name="Matsumoto R."/>
            <person name="Kobayashi T."/>
        </authorList>
    </citation>
    <scope>NUCLEOTIDE SEQUENCE</scope>
    <source>
        <strain evidence="2">SH18-1</strain>
    </source>
</reference>
<sequence>MYKKYMKVSIILTIIISMVLISCKSKTSETKSTEQSTDGEIKGKVEVDNQEQTETDNKYSDYMLFTHKDEKYLLNLYLLNKKTKECKVIDDQDVKLLNTNIKEMEKENYFISDNNLYLLDGDTFDISLIEHFDSDENTRYTIRYAGNNLFIGNEGIYIQNLDSKDKKLLIEDFDLNKVVYRDNIVYIKVYDRGNDNGYVYKYDIGTEELNKVYDIDNEYKSNIEISENKDLYILEETGLSKYDFDENKIIKLKEQPYNKQNESDNRILVKFSEDPTVSLYSISNDNYMKVTDFKSVEDIMINDYIYILTVENNVIKLDKNSLDVIEILNWNESAINKLSDRTENSLRLEDDKMYEGNYSMIKSSEDSYFLDGVQKNDADYKNPYIVKDNRTYLESDINRIKDKIEEEYTEFTFSNKVIAYIRKADNHLVIMDMKNNKEIYTSDYPVSYIKAHDGEVYYTRYDDELGFYCYADGKNNLIDKTIVSDYNVTDNNIYYNTAYNSVLKCMNKSTKDIKTIDEQIDIMTDDSDILYYIKDKLIYKVKDGQKDFINNAPLAWLTILFYHDNNLYIGSAGAACTEIYKLDTEYKKPDKIMYEDENSIVYSVTLSAYEEVSDAVYIYDKKEKDIKSVIYKFYESNCTAVIDDAFYISNSNSIIYKIDLESLSVEEFYRYYHEYEPLSDPLDFYVINNRYCVIGNNNDIEQEDGKHTGITIIDLEKPENETLIESGKLLYAMGNYVYYQEQDESLVAMDFSNGINTDKISTGTFATSYRATYDNYIIFKDNNDLFMLDNRDNTTKSICNDITHMNYEDIIAVSADDVTDISVIYVDIDNNIVKVDNDKKIIAENVSNHVCKNNIIAFTKEKKESRLEILDTIYLYDIEKDKLSDIKLDVDSNVSYISFYIEDNKLVISIINDDGEVRREEYNTTIM</sequence>